<dbReference type="Pfam" id="PF00144">
    <property type="entry name" value="Beta-lactamase"/>
    <property type="match status" value="1"/>
</dbReference>
<dbReference type="Gene3D" id="3.40.710.10">
    <property type="entry name" value="DD-peptidase/beta-lactamase superfamily"/>
    <property type="match status" value="1"/>
</dbReference>
<keyword evidence="1" id="KW-0378">Hydrolase</keyword>
<evidence type="ECO:0000313" key="3">
    <source>
        <dbReference type="EMBL" id="MCK8680160.1"/>
    </source>
</evidence>
<dbReference type="Proteomes" id="UP001522868">
    <property type="component" value="Unassembled WGS sequence"/>
</dbReference>
<name>A0ABT0IFW6_9ACTN</name>
<dbReference type="PANTHER" id="PTHR43283:SF11">
    <property type="entry name" value="BETA-LACTAMASE-RELATED DOMAIN-CONTAINING PROTEIN"/>
    <property type="match status" value="1"/>
</dbReference>
<reference evidence="3 4" key="1">
    <citation type="submission" date="2022-04" db="EMBL/GenBank/DDBJ databases">
        <title>Streptomyces sp. nov. LCR6-01 isolated from Lichen of Dirinaria sp.</title>
        <authorList>
            <person name="Kanchanasin P."/>
            <person name="Tanasupawat S."/>
            <person name="Phongsopitanun W."/>
        </authorList>
    </citation>
    <scope>NUCLEOTIDE SEQUENCE [LARGE SCALE GENOMIC DNA]</scope>
    <source>
        <strain evidence="3 4">LCR6-01</strain>
    </source>
</reference>
<sequence>MNETLHAVIADGATPGGVLLTGTADGLRTVLAAGAVVPERSPEAPDEHTLYDLASLTKVVATWPLVGRAVEQGLLDIDAPLRDALPAMSGSTPSAEPTIRQILTHTSGMRATTRLDHYRGAELPLYELMCREPLDDVPGRAHRYINRGFVLLGLALAHVHGRPLDQLARELFDDLGMPATTYGPLARSSRVAPTEPRFPGAPRLWGAAHDDNAALLGGVAGHAGVFASAHDLATYAERLLDSYATADAPLGAWFRAGLVPQAEIEPGLHRGLAWVTAHGGHTAYHHGFTGTSLYLAPAAGRYLVITTNAIHNGPARTRLAPLRALALKVLTTG</sequence>
<dbReference type="InterPro" id="IPR012338">
    <property type="entry name" value="Beta-lactam/transpept-like"/>
</dbReference>
<keyword evidence="4" id="KW-1185">Reference proteome</keyword>
<evidence type="ECO:0000313" key="4">
    <source>
        <dbReference type="Proteomes" id="UP001522868"/>
    </source>
</evidence>
<dbReference type="InterPro" id="IPR050789">
    <property type="entry name" value="Diverse_Enzym_Activities"/>
</dbReference>
<comment type="caution">
    <text evidence="3">The sequence shown here is derived from an EMBL/GenBank/DDBJ whole genome shotgun (WGS) entry which is preliminary data.</text>
</comment>
<evidence type="ECO:0000256" key="1">
    <source>
        <dbReference type="ARBA" id="ARBA00022801"/>
    </source>
</evidence>
<dbReference type="EMBL" id="JALPTH010000024">
    <property type="protein sequence ID" value="MCK8680160.1"/>
    <property type="molecule type" value="Genomic_DNA"/>
</dbReference>
<feature type="domain" description="Beta-lactamase-related" evidence="2">
    <location>
        <begin position="11"/>
        <end position="327"/>
    </location>
</feature>
<organism evidence="3 4">
    <name type="scientific">Streptomyces lichenis</name>
    <dbReference type="NCBI Taxonomy" id="2306967"/>
    <lineage>
        <taxon>Bacteria</taxon>
        <taxon>Bacillati</taxon>
        <taxon>Actinomycetota</taxon>
        <taxon>Actinomycetes</taxon>
        <taxon>Kitasatosporales</taxon>
        <taxon>Streptomycetaceae</taxon>
        <taxon>Streptomyces</taxon>
    </lineage>
</organism>
<protein>
    <submittedName>
        <fullName evidence="3">Beta-lactamase family protein</fullName>
    </submittedName>
</protein>
<evidence type="ECO:0000259" key="2">
    <source>
        <dbReference type="Pfam" id="PF00144"/>
    </source>
</evidence>
<dbReference type="InterPro" id="IPR001466">
    <property type="entry name" value="Beta-lactam-related"/>
</dbReference>
<dbReference type="SUPFAM" id="SSF56601">
    <property type="entry name" value="beta-lactamase/transpeptidase-like"/>
    <property type="match status" value="1"/>
</dbReference>
<proteinExistence type="predicted"/>
<gene>
    <name evidence="3" type="ORF">M1O15_22725</name>
</gene>
<accession>A0ABT0IFW6</accession>
<dbReference type="RefSeq" id="WP_248635976.1">
    <property type="nucleotide sequence ID" value="NZ_JALPTH010000024.1"/>
</dbReference>
<dbReference type="PANTHER" id="PTHR43283">
    <property type="entry name" value="BETA-LACTAMASE-RELATED"/>
    <property type="match status" value="1"/>
</dbReference>